<accession>X1QAF8</accession>
<evidence type="ECO:0000313" key="1">
    <source>
        <dbReference type="EMBL" id="GAI47995.1"/>
    </source>
</evidence>
<gene>
    <name evidence="1" type="ORF">S06H3_59249</name>
</gene>
<protein>
    <submittedName>
        <fullName evidence="1">Uncharacterized protein</fullName>
    </submittedName>
</protein>
<feature type="non-terminal residue" evidence="1">
    <location>
        <position position="1"/>
    </location>
</feature>
<sequence>VARSSYFFLDYPSPLPKYIYTNTFYLGVVES</sequence>
<organism evidence="1">
    <name type="scientific">marine sediment metagenome</name>
    <dbReference type="NCBI Taxonomy" id="412755"/>
    <lineage>
        <taxon>unclassified sequences</taxon>
        <taxon>metagenomes</taxon>
        <taxon>ecological metagenomes</taxon>
    </lineage>
</organism>
<dbReference type="AlphaFoldDB" id="X1QAF8"/>
<comment type="caution">
    <text evidence="1">The sequence shown here is derived from an EMBL/GenBank/DDBJ whole genome shotgun (WGS) entry which is preliminary data.</text>
</comment>
<name>X1QAF8_9ZZZZ</name>
<reference evidence="1" key="1">
    <citation type="journal article" date="2014" name="Front. Microbiol.">
        <title>High frequency of phylogenetically diverse reductive dehalogenase-homologous genes in deep subseafloor sedimentary metagenomes.</title>
        <authorList>
            <person name="Kawai M."/>
            <person name="Futagami T."/>
            <person name="Toyoda A."/>
            <person name="Takaki Y."/>
            <person name="Nishi S."/>
            <person name="Hori S."/>
            <person name="Arai W."/>
            <person name="Tsubouchi T."/>
            <person name="Morono Y."/>
            <person name="Uchiyama I."/>
            <person name="Ito T."/>
            <person name="Fujiyama A."/>
            <person name="Inagaki F."/>
            <person name="Takami H."/>
        </authorList>
    </citation>
    <scope>NUCLEOTIDE SEQUENCE</scope>
    <source>
        <strain evidence="1">Expedition CK06-06</strain>
    </source>
</reference>
<proteinExistence type="predicted"/>
<dbReference type="EMBL" id="BARV01038463">
    <property type="protein sequence ID" value="GAI47995.1"/>
    <property type="molecule type" value="Genomic_DNA"/>
</dbReference>